<accession>A0AAN7SE55</accession>
<protein>
    <recommendedName>
        <fullName evidence="5">SUN domain-containing protein</fullName>
    </recommendedName>
</protein>
<dbReference type="EMBL" id="JARPUR010000006">
    <property type="protein sequence ID" value="KAK4874469.1"/>
    <property type="molecule type" value="Genomic_DNA"/>
</dbReference>
<dbReference type="AlphaFoldDB" id="A0AAN7SE55"/>
<keyword evidence="4" id="KW-0472">Membrane</keyword>
<dbReference type="InterPro" id="IPR012919">
    <property type="entry name" value="SUN_dom"/>
</dbReference>
<keyword evidence="2" id="KW-0812">Transmembrane</keyword>
<evidence type="ECO:0000256" key="1">
    <source>
        <dbReference type="ARBA" id="ARBA00004370"/>
    </source>
</evidence>
<dbReference type="GO" id="GO:0043495">
    <property type="term" value="F:protein-membrane adaptor activity"/>
    <property type="evidence" value="ECO:0007669"/>
    <property type="project" value="TreeGrafter"/>
</dbReference>
<dbReference type="PANTHER" id="PTHR12911">
    <property type="entry name" value="SAD1/UNC-84-LIKE PROTEIN-RELATED"/>
    <property type="match status" value="1"/>
</dbReference>
<dbReference type="Pfam" id="PF07738">
    <property type="entry name" value="Sad1_UNC"/>
    <property type="match status" value="1"/>
</dbReference>
<gene>
    <name evidence="6" type="ORF">RN001_013829</name>
</gene>
<evidence type="ECO:0000259" key="5">
    <source>
        <dbReference type="PROSITE" id="PS51469"/>
    </source>
</evidence>
<comment type="subcellular location">
    <subcellularLocation>
        <location evidence="1">Membrane</location>
    </subcellularLocation>
</comment>
<keyword evidence="7" id="KW-1185">Reference proteome</keyword>
<keyword evidence="3" id="KW-1133">Transmembrane helix</keyword>
<name>A0AAN7SE55_9COLE</name>
<organism evidence="6 7">
    <name type="scientific">Aquatica leii</name>
    <dbReference type="NCBI Taxonomy" id="1421715"/>
    <lineage>
        <taxon>Eukaryota</taxon>
        <taxon>Metazoa</taxon>
        <taxon>Ecdysozoa</taxon>
        <taxon>Arthropoda</taxon>
        <taxon>Hexapoda</taxon>
        <taxon>Insecta</taxon>
        <taxon>Pterygota</taxon>
        <taxon>Neoptera</taxon>
        <taxon>Endopterygota</taxon>
        <taxon>Coleoptera</taxon>
        <taxon>Polyphaga</taxon>
        <taxon>Elateriformia</taxon>
        <taxon>Elateroidea</taxon>
        <taxon>Lampyridae</taxon>
        <taxon>Luciolinae</taxon>
        <taxon>Aquatica</taxon>
    </lineage>
</organism>
<dbReference type="Gene3D" id="2.60.120.260">
    <property type="entry name" value="Galactose-binding domain-like"/>
    <property type="match status" value="1"/>
</dbReference>
<dbReference type="InterPro" id="IPR045119">
    <property type="entry name" value="SUN1-5"/>
</dbReference>
<dbReference type="PROSITE" id="PS51469">
    <property type="entry name" value="SUN"/>
    <property type="match status" value="1"/>
</dbReference>
<evidence type="ECO:0000313" key="7">
    <source>
        <dbReference type="Proteomes" id="UP001353858"/>
    </source>
</evidence>
<feature type="domain" description="SUN" evidence="5">
    <location>
        <begin position="74"/>
        <end position="240"/>
    </location>
</feature>
<dbReference type="Proteomes" id="UP001353858">
    <property type="component" value="Unassembled WGS sequence"/>
</dbReference>
<feature type="non-terminal residue" evidence="6">
    <location>
        <position position="1"/>
    </location>
</feature>
<proteinExistence type="predicted"/>
<sequence length="240" mass="27130">LDFITGDLSASSDVWLSDMIDIGPFVYDFESIMLLTHQCNKNNILPLSNIMKYIDERVERALMVYDADKIGIIDYAIELSGGSITSTPDTSPFYRGSVNILEFFNSQYTSNPSTLIQPGTLPGQCFAFKGPTGRIRFQLMHLVYITAVTLEHTHRNLVIDTTSAPKDFRVYGLDNAKSTIGHDLGLYEYKLEGNPTQTFTIKNKDISNVSYKHVELQILSNYGNPQYTCLYRFRVHGDKV</sequence>
<evidence type="ECO:0000256" key="3">
    <source>
        <dbReference type="ARBA" id="ARBA00022989"/>
    </source>
</evidence>
<dbReference type="PANTHER" id="PTHR12911:SF8">
    <property type="entry name" value="KLAROID PROTEIN-RELATED"/>
    <property type="match status" value="1"/>
</dbReference>
<comment type="caution">
    <text evidence="6">The sequence shown here is derived from an EMBL/GenBank/DDBJ whole genome shotgun (WGS) entry which is preliminary data.</text>
</comment>
<dbReference type="GO" id="GO:0034993">
    <property type="term" value="C:meiotic nuclear membrane microtubule tethering complex"/>
    <property type="evidence" value="ECO:0007669"/>
    <property type="project" value="TreeGrafter"/>
</dbReference>
<reference evidence="7" key="1">
    <citation type="submission" date="2023-01" db="EMBL/GenBank/DDBJ databases">
        <title>Key to firefly adult light organ development and bioluminescence: homeobox transcription factors regulate luciferase expression and transportation to peroxisome.</title>
        <authorList>
            <person name="Fu X."/>
        </authorList>
    </citation>
    <scope>NUCLEOTIDE SEQUENCE [LARGE SCALE GENOMIC DNA]</scope>
</reference>
<evidence type="ECO:0000256" key="2">
    <source>
        <dbReference type="ARBA" id="ARBA00022692"/>
    </source>
</evidence>
<evidence type="ECO:0000313" key="6">
    <source>
        <dbReference type="EMBL" id="KAK4874469.1"/>
    </source>
</evidence>
<evidence type="ECO:0000256" key="4">
    <source>
        <dbReference type="ARBA" id="ARBA00023136"/>
    </source>
</evidence>